<dbReference type="PANTHER" id="PTHR38032">
    <property type="entry name" value="POLYMERASE-RELATED"/>
    <property type="match status" value="1"/>
</dbReference>
<dbReference type="Pfam" id="PF20250">
    <property type="entry name" value="FapA_N"/>
    <property type="match status" value="1"/>
</dbReference>
<feature type="domain" description="Flagellar Assembly Protein A N-terminal region" evidence="2">
    <location>
        <begin position="71"/>
        <end position="237"/>
    </location>
</feature>
<feature type="coiled-coil region" evidence="1">
    <location>
        <begin position="402"/>
        <end position="472"/>
    </location>
</feature>
<dbReference type="PANTHER" id="PTHR38032:SF1">
    <property type="entry name" value="RNA-BINDING PROTEIN KHPB N-TERMINAL DOMAIN-CONTAINING PROTEIN"/>
    <property type="match status" value="1"/>
</dbReference>
<organism evidence="3 4">
    <name type="scientific">Psychrobacillus lasiicapitis</name>
    <dbReference type="NCBI Taxonomy" id="1636719"/>
    <lineage>
        <taxon>Bacteria</taxon>
        <taxon>Bacillati</taxon>
        <taxon>Bacillota</taxon>
        <taxon>Bacilli</taxon>
        <taxon>Bacillales</taxon>
        <taxon>Bacillaceae</taxon>
        <taxon>Psychrobacillus</taxon>
    </lineage>
</organism>
<evidence type="ECO:0000313" key="4">
    <source>
        <dbReference type="Proteomes" id="UP000317316"/>
    </source>
</evidence>
<protein>
    <submittedName>
        <fullName evidence="3">DUF342 domain-containing protein</fullName>
    </submittedName>
</protein>
<dbReference type="InterPro" id="IPR046866">
    <property type="entry name" value="FapA_N"/>
</dbReference>
<keyword evidence="1" id="KW-0175">Coiled coil</keyword>
<comment type="caution">
    <text evidence="3">The sequence shown here is derived from an EMBL/GenBank/DDBJ whole genome shotgun (WGS) entry which is preliminary data.</text>
</comment>
<keyword evidence="4" id="KW-1185">Reference proteome</keyword>
<dbReference type="AlphaFoldDB" id="A0A544TB42"/>
<name>A0A544TB42_9BACI</name>
<dbReference type="InterPro" id="IPR005646">
    <property type="entry name" value="FapA"/>
</dbReference>
<sequence>MIEQNDEITLTEKNGRVFIAITNGGYTLKKFDELTRKHTRLKVSNFLALKNAFEHKTHEPIEIGSWIESMELEISADKMEALLTIYESQTYIQENLAEIYTNIQKVLQEQQIIYGLKPIDLLNVKSGKTYIVATGLPPQKGGNAKVTYLGQAEKKPVIKENGNTDFFDMNFIVEIKEGSWLGEKIPAQKGIDGINILGENVPAEPGDDIKLNYDTKSAYEVEEDGKTVLRSKTKGIIGEVNGVLSVKKHLVIDGDVGLETGNLTFDGSIQVKGTVMAGYSVIASGDVSIDGKEGVNAAELIKSTEGDVYIKGGIFGRGATKVEAYKNIFVKHANECTLEAKDTINIGFYALGSTISANQILLNERKGKIIGGKTIAVNSIIAAYSGNSLERKTELIVQGIDRKILKENAKEKAQEMIKLQEEMSKLKLQIDQLKNALTVQQIAVFEQTKQKYNQLQVEIKEIDTEIKRILRTLRQPNNYYIHITKEANAGTIIQIGYKTSVLSSPTKGKFKIENGELNV</sequence>
<accession>A0A544TB42</accession>
<reference evidence="3 4" key="1">
    <citation type="submission" date="2019-05" db="EMBL/GenBank/DDBJ databases">
        <title>Psychrobacillus vulpis sp. nov., a new species isolated from feces of a red fox that inhabits in The Tablas de Daimiel Natural Park, Albacete, Spain.</title>
        <authorList>
            <person name="Rodriguez M."/>
            <person name="Reina J.C."/>
            <person name="Bejar V."/>
            <person name="Llamas I."/>
        </authorList>
    </citation>
    <scope>NUCLEOTIDE SEQUENCE [LARGE SCALE GENOMIC DNA]</scope>
    <source>
        <strain evidence="3 4">NEAU-3TGS17</strain>
    </source>
</reference>
<evidence type="ECO:0000256" key="1">
    <source>
        <dbReference type="SAM" id="Coils"/>
    </source>
</evidence>
<dbReference type="Proteomes" id="UP000317316">
    <property type="component" value="Unassembled WGS sequence"/>
</dbReference>
<dbReference type="EMBL" id="VDGH01000004">
    <property type="protein sequence ID" value="TQR14616.1"/>
    <property type="molecule type" value="Genomic_DNA"/>
</dbReference>
<gene>
    <name evidence="3" type="ORF">FG382_08705</name>
</gene>
<dbReference type="InterPro" id="IPR046865">
    <property type="entry name" value="FapA_b_solenoid"/>
</dbReference>
<proteinExistence type="predicted"/>
<evidence type="ECO:0000313" key="3">
    <source>
        <dbReference type="EMBL" id="TQR14616.1"/>
    </source>
</evidence>
<dbReference type="Pfam" id="PF03961">
    <property type="entry name" value="FapA"/>
    <property type="match status" value="1"/>
</dbReference>
<evidence type="ECO:0000259" key="2">
    <source>
        <dbReference type="Pfam" id="PF20250"/>
    </source>
</evidence>
<dbReference type="OrthoDB" id="1279at2"/>